<keyword evidence="4" id="KW-1185">Reference proteome</keyword>
<feature type="compositionally biased region" description="Acidic residues" evidence="1">
    <location>
        <begin position="666"/>
        <end position="691"/>
    </location>
</feature>
<dbReference type="Proteomes" id="UP000054516">
    <property type="component" value="Unassembled WGS sequence"/>
</dbReference>
<feature type="region of interest" description="Disordered" evidence="1">
    <location>
        <begin position="663"/>
        <end position="707"/>
    </location>
</feature>
<dbReference type="AlphaFoldDB" id="A0A1S8A5V9"/>
<gene>
    <name evidence="3" type="ORF">SAMD00023353_0702200</name>
</gene>
<dbReference type="OrthoDB" id="2958217at2759"/>
<protein>
    <submittedName>
        <fullName evidence="3">Putative tol protein</fullName>
    </submittedName>
</protein>
<accession>A0A1S8A5V9</accession>
<evidence type="ECO:0000313" key="4">
    <source>
        <dbReference type="Proteomes" id="UP000054516"/>
    </source>
</evidence>
<dbReference type="InterPro" id="IPR010730">
    <property type="entry name" value="HET"/>
</dbReference>
<reference evidence="3" key="1">
    <citation type="submission" date="2016-03" db="EMBL/GenBank/DDBJ databases">
        <title>Draft genome sequence of Rosellinia necatrix.</title>
        <authorList>
            <person name="Kanematsu S."/>
        </authorList>
    </citation>
    <scope>NUCLEOTIDE SEQUENCE [LARGE SCALE GENOMIC DNA]</scope>
    <source>
        <strain evidence="3">W97</strain>
    </source>
</reference>
<name>A0A1S8A5V9_ROSNE</name>
<dbReference type="EMBL" id="DF977452">
    <property type="protein sequence ID" value="GAW25484.1"/>
    <property type="molecule type" value="Genomic_DNA"/>
</dbReference>
<dbReference type="Pfam" id="PF06985">
    <property type="entry name" value="HET"/>
    <property type="match status" value="1"/>
</dbReference>
<organism evidence="3">
    <name type="scientific">Rosellinia necatrix</name>
    <name type="common">White root-rot fungus</name>
    <dbReference type="NCBI Taxonomy" id="77044"/>
    <lineage>
        <taxon>Eukaryota</taxon>
        <taxon>Fungi</taxon>
        <taxon>Dikarya</taxon>
        <taxon>Ascomycota</taxon>
        <taxon>Pezizomycotina</taxon>
        <taxon>Sordariomycetes</taxon>
        <taxon>Xylariomycetidae</taxon>
        <taxon>Xylariales</taxon>
        <taxon>Xylariaceae</taxon>
        <taxon>Rosellinia</taxon>
    </lineage>
</organism>
<sequence>MEQSGGFCLNCSDLQPTYHLRSLFIYSEWNKTSRPKIERSIGDLVEGKGCPLCRLITLGLEECLVPGPSKFDRNDLYLSLLELRYVRGAVAFKPLSKSRSESLGELDTLLLRVSLRVSETRTKPIFYVHHVSTKPDSHKIDLLLDLAVAPVEMDEDDYRSKKYSLEHSAALLRLAAKHSQNRLAKMLPALREGNFLKGREVEDVVDQRLVHSWLRYCDHHHASCEPRQLPSSSHFPIWMIDVKQRMVVKEVGSTARFAALSYVWGPSGTKHLRYTKRGGVDVRLSTAGGLSDKHGDIPTTIKDAMTLCERLCIPYLWVDALCLDQDKLQTDTSDPEKFTMMGMIYASAYVTIVAARGQDSWAGLPGVNAGSRSLSNAIERAGDTCLGIFNGTVGRTVSKSVWNSRAWTFQEMLLSRRLLIFTTEEVLYECCSDSSRRESVVMEISKNIQGMFRPPSLDTTFKPPLDVLDDIGQKGGDFDPYGIYVELVSEYIHRGMSNPNDILRASQAILDALGQRIGSGLFHGILLKHFHDTLVFKVIPIHINSYRSGFPSWSWCGWGPQPRGSERAIVFQDRFECQWMENVVDFYRLDPTAARGGYSPRSRPVFVRIERKEHTTPKSMETPESMELGEYREEWGDRLNHMLVFKGNTVHIRVERTAHTRYYPIEMEDEADNTTSDENDDPEGSDSDDGGDDIRRKARKAGISRRVKKRKASTLSIYASLKRRKARKAGIYDCLKPNLGMRSIELNCEWRDGEPDELEFVEIGGYRAYIPNNNPFGPELGCEKHPVSTILAFLISTDATGTSRRAGLYEFNKDAWEGAVTTARTVYLC</sequence>
<feature type="domain" description="Heterokaryon incompatibility" evidence="2">
    <location>
        <begin position="257"/>
        <end position="411"/>
    </location>
</feature>
<dbReference type="PANTHER" id="PTHR33112">
    <property type="entry name" value="DOMAIN PROTEIN, PUTATIVE-RELATED"/>
    <property type="match status" value="1"/>
</dbReference>
<feature type="compositionally biased region" description="Basic residues" evidence="1">
    <location>
        <begin position="696"/>
        <end position="707"/>
    </location>
</feature>
<proteinExistence type="predicted"/>
<dbReference type="PANTHER" id="PTHR33112:SF12">
    <property type="entry name" value="HETEROKARYON INCOMPATIBILITY DOMAIN-CONTAINING PROTEIN"/>
    <property type="match status" value="1"/>
</dbReference>
<dbReference type="STRING" id="77044.A0A1S8A5V9"/>
<evidence type="ECO:0000313" key="3">
    <source>
        <dbReference type="EMBL" id="GAW25484.1"/>
    </source>
</evidence>
<evidence type="ECO:0000259" key="2">
    <source>
        <dbReference type="Pfam" id="PF06985"/>
    </source>
</evidence>
<evidence type="ECO:0000256" key="1">
    <source>
        <dbReference type="SAM" id="MobiDB-lite"/>
    </source>
</evidence>